<feature type="signal peptide" evidence="2">
    <location>
        <begin position="1"/>
        <end position="24"/>
    </location>
</feature>
<keyword evidence="1" id="KW-0812">Transmembrane</keyword>
<dbReference type="RefSeq" id="WP_099516765.1">
    <property type="nucleotide sequence ID" value="NZ_CP016808.1"/>
</dbReference>
<sequence length="191" mass="22081">MKKKWMVISLLLVLLAVNGLAASANESSDVSIIVNSDKEQYDKEIDMDVTVEFHNNDLYNSQTFLSYHIYDESDTELLWEGQRFPLTINSQGVANINLLLNVSTELGQTEVNHLKVRFDLVDEKNLYWFSTNPKVKLSTEEIIMDKDPLKRAISAIKSPLKKQPIIFFVNVAFFLLFIVLFIRFRKSQLFI</sequence>
<gene>
    <name evidence="3" type="ORF">BBD42_01925</name>
</gene>
<keyword evidence="1" id="KW-1133">Transmembrane helix</keyword>
<dbReference type="AlphaFoldDB" id="A0A1B2DCE9"/>
<evidence type="ECO:0000313" key="3">
    <source>
        <dbReference type="EMBL" id="ANY65365.1"/>
    </source>
</evidence>
<feature type="transmembrane region" description="Helical" evidence="1">
    <location>
        <begin position="165"/>
        <end position="184"/>
    </location>
</feature>
<keyword evidence="1" id="KW-0472">Membrane</keyword>
<evidence type="ECO:0008006" key="4">
    <source>
        <dbReference type="Google" id="ProtNLM"/>
    </source>
</evidence>
<keyword evidence="2" id="KW-0732">Signal</keyword>
<reference evidence="3" key="1">
    <citation type="submission" date="2016-08" db="EMBL/GenBank/DDBJ databases">
        <title>Complete Genome Seqeunce of Paenibacillus sp. BIHB 4019 from tea rhizoplane.</title>
        <authorList>
            <person name="Thakur R."/>
            <person name="Swarnkar M.K."/>
            <person name="Gulati A."/>
        </authorList>
    </citation>
    <scope>NUCLEOTIDE SEQUENCE [LARGE SCALE GENOMIC DNA]</scope>
    <source>
        <strain evidence="3">BIHB4019</strain>
    </source>
</reference>
<accession>A0A1B2DCE9</accession>
<proteinExistence type="predicted"/>
<protein>
    <recommendedName>
        <fullName evidence="4">Cohesin domain-containing protein</fullName>
    </recommendedName>
</protein>
<evidence type="ECO:0000256" key="1">
    <source>
        <dbReference type="SAM" id="Phobius"/>
    </source>
</evidence>
<organism evidence="3">
    <name type="scientific">Paenibacillus sp. BIHB 4019</name>
    <dbReference type="NCBI Taxonomy" id="1870819"/>
    <lineage>
        <taxon>Bacteria</taxon>
        <taxon>Bacillati</taxon>
        <taxon>Bacillota</taxon>
        <taxon>Bacilli</taxon>
        <taxon>Bacillales</taxon>
        <taxon>Paenibacillaceae</taxon>
        <taxon>Paenibacillus</taxon>
    </lineage>
</organism>
<feature type="chain" id="PRO_5008534688" description="Cohesin domain-containing protein" evidence="2">
    <location>
        <begin position="25"/>
        <end position="191"/>
    </location>
</feature>
<evidence type="ECO:0000256" key="2">
    <source>
        <dbReference type="SAM" id="SignalP"/>
    </source>
</evidence>
<name>A0A1B2DCE9_9BACL</name>
<dbReference type="EMBL" id="CP016808">
    <property type="protein sequence ID" value="ANY65365.1"/>
    <property type="molecule type" value="Genomic_DNA"/>
</dbReference>